<reference evidence="3 4" key="1">
    <citation type="journal article" date="2020" name="IScience">
        <title>Genome Sequencing of the Endangered Kingdonia uniflora (Circaeasteraceae, Ranunculales) Reveals Potential Mechanisms of Evolutionary Specialization.</title>
        <authorList>
            <person name="Sun Y."/>
            <person name="Deng T."/>
            <person name="Zhang A."/>
            <person name="Moore M.J."/>
            <person name="Landis J.B."/>
            <person name="Lin N."/>
            <person name="Zhang H."/>
            <person name="Zhang X."/>
            <person name="Huang J."/>
            <person name="Zhang X."/>
            <person name="Sun H."/>
            <person name="Wang H."/>
        </authorList>
    </citation>
    <scope>NUCLEOTIDE SEQUENCE [LARGE SCALE GENOMIC DNA]</scope>
    <source>
        <strain evidence="3">TB1705</strain>
        <tissue evidence="3">Leaf</tissue>
    </source>
</reference>
<evidence type="ECO:0000313" key="4">
    <source>
        <dbReference type="Proteomes" id="UP000541444"/>
    </source>
</evidence>
<evidence type="ECO:0000313" key="3">
    <source>
        <dbReference type="EMBL" id="KAF6145397.1"/>
    </source>
</evidence>
<feature type="compositionally biased region" description="Acidic residues" evidence="2">
    <location>
        <begin position="76"/>
        <end position="88"/>
    </location>
</feature>
<feature type="coiled-coil region" evidence="1">
    <location>
        <begin position="226"/>
        <end position="257"/>
    </location>
</feature>
<proteinExistence type="predicted"/>
<keyword evidence="4" id="KW-1185">Reference proteome</keyword>
<evidence type="ECO:0000256" key="2">
    <source>
        <dbReference type="SAM" id="MobiDB-lite"/>
    </source>
</evidence>
<accession>A0A7J7LS25</accession>
<name>A0A7J7LS25_9MAGN</name>
<dbReference type="Proteomes" id="UP000541444">
    <property type="component" value="Unassembled WGS sequence"/>
</dbReference>
<feature type="region of interest" description="Disordered" evidence="2">
    <location>
        <begin position="1"/>
        <end position="27"/>
    </location>
</feature>
<organism evidence="3 4">
    <name type="scientific">Kingdonia uniflora</name>
    <dbReference type="NCBI Taxonomy" id="39325"/>
    <lineage>
        <taxon>Eukaryota</taxon>
        <taxon>Viridiplantae</taxon>
        <taxon>Streptophyta</taxon>
        <taxon>Embryophyta</taxon>
        <taxon>Tracheophyta</taxon>
        <taxon>Spermatophyta</taxon>
        <taxon>Magnoliopsida</taxon>
        <taxon>Ranunculales</taxon>
        <taxon>Circaeasteraceae</taxon>
        <taxon>Kingdonia</taxon>
    </lineage>
</organism>
<sequence length="509" mass="57451">MKEKLVSSLKIHRKPNSKKNDDLEMGDPNERLTVLETTVSTLIYIVGELVEQLRLTNLASANQRSRSKNKGVMEVDGNEDIPIFDDSSDANSVKERPGSNPRLSVKKEESLINVIAREGVVLEAKYGWRKVILWSENYRGAGVDGAEVESISLNRKLEDSPPCPVVKRPQEAVVETSRGNEMLKLEGNFKAVTLADPVEVRSAMELKIVRVSYALKGPCVGFGEGKTKLEKELVREQAKLEKEKVNLEEEKFRLSSETAALKTPFQEVVDELGNDSFATIKALTVAQDNLAQWLQDDGYSDEVDAENLVRFDYVDCICIVESPNTISANHTNFGLSRRSIAQRARRERDRQLREHALFNQDLSNHPFESFARNLNDELNREATQTEVANPHALNNITETEIPPPLALKDITMNTPNLMNHVLEDAVNEDEEFNAQAYLHYSVLTDHRRYNMPTMDEIAVILPGDGYQISGVRDIVVYHKENQGLMHISECHPDNLLLHYVIFFPTGQLD</sequence>
<comment type="caution">
    <text evidence="3">The sequence shown here is derived from an EMBL/GenBank/DDBJ whole genome shotgun (WGS) entry which is preliminary data.</text>
</comment>
<feature type="region of interest" description="Disordered" evidence="2">
    <location>
        <begin position="62"/>
        <end position="102"/>
    </location>
</feature>
<protein>
    <submittedName>
        <fullName evidence="3">Uncharacterized protein</fullName>
    </submittedName>
</protein>
<evidence type="ECO:0000256" key="1">
    <source>
        <dbReference type="SAM" id="Coils"/>
    </source>
</evidence>
<dbReference type="AlphaFoldDB" id="A0A7J7LS25"/>
<keyword evidence="1" id="KW-0175">Coiled coil</keyword>
<gene>
    <name evidence="3" type="ORF">GIB67_034167</name>
</gene>
<dbReference type="EMBL" id="JACGCM010002067">
    <property type="protein sequence ID" value="KAF6145397.1"/>
    <property type="molecule type" value="Genomic_DNA"/>
</dbReference>